<dbReference type="EMBL" id="JADIKF010000040">
    <property type="protein sequence ID" value="MBM7132269.1"/>
    <property type="molecule type" value="Genomic_DNA"/>
</dbReference>
<sequence length="207" mass="23019">MNVVEGELASSLSSDFSERGYAIYEKLLSRDLLDVAFRYYTSYVGIPGFYRVYEYANALDRYADALSEALLPNVGSALGLAIGKTLLPTYSYARIYTTESTLPKHIDHGACEISATLTVGHRNSNGIWPIFLERDGQDIPVHLDIGDALIYRGIDLPHWRNPLPSGIWCQMFFHFVAADGPMRDRLYNGREKLGPTPWEGPVPSAAG</sequence>
<keyword evidence="2" id="KW-1185">Reference proteome</keyword>
<evidence type="ECO:0000313" key="1">
    <source>
        <dbReference type="EMBL" id="MBM7132269.1"/>
    </source>
</evidence>
<comment type="caution">
    <text evidence="1">The sequence shown here is derived from an EMBL/GenBank/DDBJ whole genome shotgun (WGS) entry which is preliminary data.</text>
</comment>
<dbReference type="Proteomes" id="UP001430193">
    <property type="component" value="Unassembled WGS sequence"/>
</dbReference>
<organism evidence="1 2">
    <name type="scientific">Dyella mobilis</name>
    <dbReference type="NCBI Taxonomy" id="1849582"/>
    <lineage>
        <taxon>Bacteria</taxon>
        <taxon>Pseudomonadati</taxon>
        <taxon>Pseudomonadota</taxon>
        <taxon>Gammaproteobacteria</taxon>
        <taxon>Lysobacterales</taxon>
        <taxon>Rhodanobacteraceae</taxon>
        <taxon>Dyella</taxon>
    </lineage>
</organism>
<dbReference type="RefSeq" id="WP_204633783.1">
    <property type="nucleotide sequence ID" value="NZ_BSOC01000001.1"/>
</dbReference>
<evidence type="ECO:0000313" key="2">
    <source>
        <dbReference type="Proteomes" id="UP001430193"/>
    </source>
</evidence>
<accession>A0ABS2KMF5</accession>
<proteinExistence type="predicted"/>
<reference evidence="1" key="1">
    <citation type="submission" date="2020-10" db="EMBL/GenBank/DDBJ databases">
        <title>Phylogeny of dyella-like bacteria.</title>
        <authorList>
            <person name="Fu J."/>
        </authorList>
    </citation>
    <scope>NUCLEOTIDE SEQUENCE</scope>
    <source>
        <strain evidence="1">DHON07</strain>
    </source>
</reference>
<name>A0ABS2KMF5_9GAMM</name>
<gene>
    <name evidence="1" type="ORF">ISS99_22285</name>
</gene>
<protein>
    <submittedName>
        <fullName evidence="1">Uncharacterized protein</fullName>
    </submittedName>
</protein>